<proteinExistence type="predicted"/>
<dbReference type="PANTHER" id="PTHR34144">
    <property type="entry name" value="CHROMOSOME 8, WHOLE GENOME SHOTGUN SEQUENCE"/>
    <property type="match status" value="1"/>
</dbReference>
<dbReference type="STRING" id="1296100.A0A1B9GA20"/>
<reference evidence="4" key="4">
    <citation type="submission" date="2024-02" db="EMBL/GenBank/DDBJ databases">
        <title>Comparative genomics of Cryptococcus and Kwoniella reveals pathogenesis evolution and contrasting modes of karyotype evolution via chromosome fusion or intercentromeric recombination.</title>
        <authorList>
            <person name="Coelho M.A."/>
            <person name="David-Palma M."/>
            <person name="Shea T."/>
            <person name="Bowers K."/>
            <person name="McGinley-Smith S."/>
            <person name="Mohammad A.W."/>
            <person name="Gnirke A."/>
            <person name="Yurkov A.M."/>
            <person name="Nowrousian M."/>
            <person name="Sun S."/>
            <person name="Cuomo C.A."/>
            <person name="Heitman J."/>
        </authorList>
    </citation>
    <scope>NUCLEOTIDE SEQUENCE</scope>
    <source>
        <strain evidence="4">CBS 10118</strain>
    </source>
</reference>
<organism evidence="3">
    <name type="scientific">Kwoniella bestiolae CBS 10118</name>
    <dbReference type="NCBI Taxonomy" id="1296100"/>
    <lineage>
        <taxon>Eukaryota</taxon>
        <taxon>Fungi</taxon>
        <taxon>Dikarya</taxon>
        <taxon>Basidiomycota</taxon>
        <taxon>Agaricomycotina</taxon>
        <taxon>Tremellomycetes</taxon>
        <taxon>Tremellales</taxon>
        <taxon>Cryptococcaceae</taxon>
        <taxon>Kwoniella</taxon>
    </lineage>
</organism>
<feature type="transmembrane region" description="Helical" evidence="2">
    <location>
        <begin position="111"/>
        <end position="131"/>
    </location>
</feature>
<dbReference type="InterPro" id="IPR021047">
    <property type="entry name" value="Mannosyltransferase_CMT1"/>
</dbReference>
<keyword evidence="2" id="KW-1133">Transmembrane helix</keyword>
<evidence type="ECO:0000313" key="5">
    <source>
        <dbReference type="Proteomes" id="UP000092730"/>
    </source>
</evidence>
<dbReference type="AlphaFoldDB" id="A0A1B9GA20"/>
<evidence type="ECO:0008006" key="6">
    <source>
        <dbReference type="Google" id="ProtNLM"/>
    </source>
</evidence>
<evidence type="ECO:0000256" key="2">
    <source>
        <dbReference type="SAM" id="Phobius"/>
    </source>
</evidence>
<keyword evidence="5" id="KW-1185">Reference proteome</keyword>
<evidence type="ECO:0000313" key="3">
    <source>
        <dbReference type="EMBL" id="OCF27876.1"/>
    </source>
</evidence>
<dbReference type="GeneID" id="30207125"/>
<dbReference type="EMBL" id="CP144542">
    <property type="protein sequence ID" value="WVW82016.1"/>
    <property type="molecule type" value="Genomic_DNA"/>
</dbReference>
<reference evidence="4" key="2">
    <citation type="submission" date="2013-07" db="EMBL/GenBank/DDBJ databases">
        <authorList>
            <consortium name="The Broad Institute Genome Sequencing Platform"/>
            <person name="Cuomo C."/>
            <person name="Litvintseva A."/>
            <person name="Chen Y."/>
            <person name="Heitman J."/>
            <person name="Sun S."/>
            <person name="Springer D."/>
            <person name="Dromer F."/>
            <person name="Young S.K."/>
            <person name="Zeng Q."/>
            <person name="Gargeya S."/>
            <person name="Fitzgerald M."/>
            <person name="Abouelleil A."/>
            <person name="Alvarado L."/>
            <person name="Berlin A.M."/>
            <person name="Chapman S.B."/>
            <person name="Dewar J."/>
            <person name="Goldberg J."/>
            <person name="Griggs A."/>
            <person name="Gujja S."/>
            <person name="Hansen M."/>
            <person name="Howarth C."/>
            <person name="Imamovic A."/>
            <person name="Larimer J."/>
            <person name="McCowan C."/>
            <person name="Murphy C."/>
            <person name="Pearson M."/>
            <person name="Priest M."/>
            <person name="Roberts A."/>
            <person name="Saif S."/>
            <person name="Shea T."/>
            <person name="Sykes S."/>
            <person name="Wortman J."/>
            <person name="Nusbaum C."/>
            <person name="Birren B."/>
        </authorList>
    </citation>
    <scope>NUCLEOTIDE SEQUENCE</scope>
    <source>
        <strain evidence="4">CBS 10118</strain>
    </source>
</reference>
<dbReference type="VEuPathDB" id="FungiDB:I302_02726"/>
<feature type="transmembrane region" description="Helical" evidence="2">
    <location>
        <begin position="189"/>
        <end position="207"/>
    </location>
</feature>
<feature type="compositionally biased region" description="Basic and acidic residues" evidence="1">
    <location>
        <begin position="37"/>
        <end position="49"/>
    </location>
</feature>
<feature type="region of interest" description="Disordered" evidence="1">
    <location>
        <begin position="27"/>
        <end position="98"/>
    </location>
</feature>
<reference evidence="3" key="3">
    <citation type="submission" date="2014-01" db="EMBL/GenBank/DDBJ databases">
        <title>Evolution of pathogenesis and genome organization in the Tremellales.</title>
        <authorList>
            <person name="Cuomo C."/>
            <person name="Litvintseva A."/>
            <person name="Heitman J."/>
            <person name="Chen Y."/>
            <person name="Sun S."/>
            <person name="Springer D."/>
            <person name="Dromer F."/>
            <person name="Young S."/>
            <person name="Zeng Q."/>
            <person name="Chapman S."/>
            <person name="Gujja S."/>
            <person name="Saif S."/>
            <person name="Birren B."/>
        </authorList>
    </citation>
    <scope>NUCLEOTIDE SEQUENCE</scope>
    <source>
        <strain evidence="3">CBS 10118</strain>
    </source>
</reference>
<dbReference type="KEGG" id="kbi:30207125"/>
<name>A0A1B9GA20_9TREE</name>
<keyword evidence="2" id="KW-0472">Membrane</keyword>
<dbReference type="OrthoDB" id="262547at2759"/>
<gene>
    <name evidence="3" type="ORF">I302_02726</name>
    <name evidence="4" type="ORF">I302_104021</name>
</gene>
<dbReference type="EMBL" id="KI894019">
    <property type="protein sequence ID" value="OCF27876.1"/>
    <property type="molecule type" value="Genomic_DNA"/>
</dbReference>
<accession>A0A1B9GA20</accession>
<dbReference type="PANTHER" id="PTHR34144:SF7">
    <property type="entry name" value="EXPORT PROTEIN (CAP59), PUTATIVE (AFU_ORTHOLOGUE AFUA_7G05020)-RELATED"/>
    <property type="match status" value="1"/>
</dbReference>
<dbReference type="Pfam" id="PF11735">
    <property type="entry name" value="CAP59_mtransfer"/>
    <property type="match status" value="1"/>
</dbReference>
<dbReference type="Proteomes" id="UP000092730">
    <property type="component" value="Chromosome 2"/>
</dbReference>
<evidence type="ECO:0000313" key="4">
    <source>
        <dbReference type="EMBL" id="WVW82016.1"/>
    </source>
</evidence>
<evidence type="ECO:0000256" key="1">
    <source>
        <dbReference type="SAM" id="MobiDB-lite"/>
    </source>
</evidence>
<feature type="transmembrane region" description="Helical" evidence="2">
    <location>
        <begin position="137"/>
        <end position="160"/>
    </location>
</feature>
<keyword evidence="2" id="KW-0812">Transmembrane</keyword>
<protein>
    <recommendedName>
        <fullName evidence="6">Capsular associated protein</fullName>
    </recommendedName>
</protein>
<sequence>MDKRIPSPFSQALYAVEVLTDRLRNLGAGGVGLARTEQPDRDRDQEDSYRLLSYRDSIHEPTRPSESTDLQNDEEENESPPPYDIDSPTSPTSPGFPVPSHSPSVRFRIDYLLVTIILLAIGSTLTLFVVFPFPTTIPAFIGLLTILVGWTSITWMRVLYHLSNTFKSKEKTSNRSKNFFNRFSNTKRTVLVTSTLFILFLSCLGFCPPEEKVVPTRPYGYGTEKYFVAANLHNSEDILPRWSSELIKLIDYLGTDNVHVSIYESNSQDSTKSLLSSLNQTLQEKGVGRTIITEQDDKHWWPYNTSPERIGYLANARNKALIPIQSDDPSIRLEGYNEFTKIIFLNDVYFTWGSMVRLINTKIEGRDEYDQVCAMDFGTSGLYDTWASRDICGTPLRPFWPYVKDEITIEKLRKEEPFEVSSCWNGAVVFKAGPFLYKPKETDVVPEEVMEDTLEESESGRHMMKRGWKMVDNPTYPNSVFSPSLTLPIQFRTSNISACDHSECFLIGYDLHRLYDTVDRPPRIYMNPTVKLAYEKNWYVWHNSVLRIPVVQWWLENWSRGYPFYFVDWIWEKAGRRRDYCTWSALAVHLPYRCPSLPGAVDKNWDQ</sequence>
<dbReference type="RefSeq" id="XP_019048946.1">
    <property type="nucleotide sequence ID" value="XM_019189384.1"/>
</dbReference>
<reference evidence="3" key="1">
    <citation type="submission" date="2013-07" db="EMBL/GenBank/DDBJ databases">
        <title>The Genome Sequence of Cryptococcus bestiolae CBS10118.</title>
        <authorList>
            <consortium name="The Broad Institute Genome Sequencing Platform"/>
            <person name="Cuomo C."/>
            <person name="Litvintseva A."/>
            <person name="Chen Y."/>
            <person name="Heitman J."/>
            <person name="Sun S."/>
            <person name="Springer D."/>
            <person name="Dromer F."/>
            <person name="Young S.K."/>
            <person name="Zeng Q."/>
            <person name="Gargeya S."/>
            <person name="Fitzgerald M."/>
            <person name="Abouelleil A."/>
            <person name="Alvarado L."/>
            <person name="Berlin A.M."/>
            <person name="Chapman S.B."/>
            <person name="Dewar J."/>
            <person name="Goldberg J."/>
            <person name="Griggs A."/>
            <person name="Gujja S."/>
            <person name="Hansen M."/>
            <person name="Howarth C."/>
            <person name="Imamovic A."/>
            <person name="Larimer J."/>
            <person name="McCowan C."/>
            <person name="Murphy C."/>
            <person name="Pearson M."/>
            <person name="Priest M."/>
            <person name="Roberts A."/>
            <person name="Saif S."/>
            <person name="Shea T."/>
            <person name="Sykes S."/>
            <person name="Wortman J."/>
            <person name="Nusbaum C."/>
            <person name="Birren B."/>
        </authorList>
    </citation>
    <scope>NUCLEOTIDE SEQUENCE [LARGE SCALE GENOMIC DNA]</scope>
    <source>
        <strain evidence="3">CBS 10118</strain>
    </source>
</reference>